<protein>
    <submittedName>
        <fullName evidence="1">Uncharacterized protein</fullName>
    </submittedName>
</protein>
<comment type="caution">
    <text evidence="1">The sequence shown here is derived from an EMBL/GenBank/DDBJ whole genome shotgun (WGS) entry which is preliminary data.</text>
</comment>
<dbReference type="EMBL" id="QLNT01000003">
    <property type="protein sequence ID" value="KAF3075472.1"/>
    <property type="molecule type" value="Genomic_DNA"/>
</dbReference>
<organism evidence="1 2">
    <name type="scientific">Trichoderma lentiforme</name>
    <dbReference type="NCBI Taxonomy" id="1567552"/>
    <lineage>
        <taxon>Eukaryota</taxon>
        <taxon>Fungi</taxon>
        <taxon>Dikarya</taxon>
        <taxon>Ascomycota</taxon>
        <taxon>Pezizomycotina</taxon>
        <taxon>Sordariomycetes</taxon>
        <taxon>Hypocreomycetidae</taxon>
        <taxon>Hypocreales</taxon>
        <taxon>Hypocreaceae</taxon>
        <taxon>Trichoderma</taxon>
    </lineage>
</organism>
<proteinExistence type="predicted"/>
<dbReference type="Proteomes" id="UP000801864">
    <property type="component" value="Unassembled WGS sequence"/>
</dbReference>
<name>A0A9P4XNS5_9HYPO</name>
<gene>
    <name evidence="1" type="ORF">CFAM422_002157</name>
</gene>
<reference evidence="1 2" key="1">
    <citation type="submission" date="2018-06" db="EMBL/GenBank/DDBJ databases">
        <title>Genome analysis of cellulolytic fungus Trichoderma lentiforme CFAM-422.</title>
        <authorList>
            <person name="Steindorff A.S."/>
            <person name="Formighieri E.F."/>
            <person name="Midorikawa G.E.O."/>
            <person name="Tamietti M.S."/>
            <person name="Ramos E.Z."/>
            <person name="Silva A.S."/>
            <person name="Bon E.P.S."/>
            <person name="Mendes T.D."/>
            <person name="Damaso M.C.T."/>
            <person name="Favaro L.C.L."/>
        </authorList>
    </citation>
    <scope>NUCLEOTIDE SEQUENCE [LARGE SCALE GENOMIC DNA]</scope>
    <source>
        <strain evidence="1 2">CFAM-422</strain>
    </source>
</reference>
<evidence type="ECO:0000313" key="2">
    <source>
        <dbReference type="Proteomes" id="UP000801864"/>
    </source>
</evidence>
<accession>A0A9P4XNS5</accession>
<evidence type="ECO:0000313" key="1">
    <source>
        <dbReference type="EMBL" id="KAF3075472.1"/>
    </source>
</evidence>
<sequence>MVAARQDSTLDFPLRSSTTLTLLWPNARVIRHVDTRGDAASWKHRIARVKAWLSISNHPMARQPDPELSTPAVAYCSVIGYEVRGARDARSHQALKFMRALVFGLDLRGHRSWTLDSIGDHRFANYCYLNACEGAPFAFRRVYAGSSRSM</sequence>
<keyword evidence="2" id="KW-1185">Reference proteome</keyword>
<dbReference type="AlphaFoldDB" id="A0A9P4XNS5"/>